<dbReference type="SUPFAM" id="SSF53474">
    <property type="entry name" value="alpha/beta-Hydrolases"/>
    <property type="match status" value="1"/>
</dbReference>
<dbReference type="AlphaFoldDB" id="A0A4D7K9G4"/>
<reference evidence="2 3" key="1">
    <citation type="submission" date="2018-04" db="EMBL/GenBank/DDBJ databases">
        <title>Complete genome uncultured novel isolate.</title>
        <authorList>
            <person name="Merlino G."/>
        </authorList>
    </citation>
    <scope>NUCLEOTIDE SEQUENCE [LARGE SCALE GENOMIC DNA]</scope>
    <source>
        <strain evidence="3">R1DC9</strain>
    </source>
</reference>
<dbReference type="InterPro" id="IPR053145">
    <property type="entry name" value="AB_hydrolase_Est10"/>
</dbReference>
<dbReference type="PANTHER" id="PTHR43265">
    <property type="entry name" value="ESTERASE ESTD"/>
    <property type="match status" value="1"/>
</dbReference>
<evidence type="ECO:0000313" key="3">
    <source>
        <dbReference type="Proteomes" id="UP000298616"/>
    </source>
</evidence>
<dbReference type="Gene3D" id="3.40.50.1820">
    <property type="entry name" value="alpha/beta hydrolase"/>
    <property type="match status" value="1"/>
</dbReference>
<sequence>MIRALLFILILFPFFYINGQTEKVLSITRDSLDLTGTLLLPESSDKGVLVIITPGSGPVNQDGNMQMMQTSYLKVLAEELAKEGIASFRYNKRSIALLESGKINELITFDNFINDLEAWSLQLDSLYPDYEQVLLGHSQGGLVSMVVAARDSAPVKGVISLCGQGYRIDKVLIEQLEPQGPGILKLSRSYLDTLIAGDSIMQPHLLLKSIFNPQAQYFIKTWLKYDPQEVINEIDIPVLLVAGTKDLQVKPEQLKALSKESRIAEYKEIEGMNHVLKDIEGGYQQNLDSYFNEGPLHHMLLPVLTTFIKKEVK</sequence>
<dbReference type="GO" id="GO:0052689">
    <property type="term" value="F:carboxylic ester hydrolase activity"/>
    <property type="evidence" value="ECO:0007669"/>
    <property type="project" value="TreeGrafter"/>
</dbReference>
<dbReference type="Proteomes" id="UP000298616">
    <property type="component" value="Chromosome"/>
</dbReference>
<protein>
    <recommendedName>
        <fullName evidence="1">Serine aminopeptidase S33 domain-containing protein</fullName>
    </recommendedName>
</protein>
<dbReference type="InterPro" id="IPR022742">
    <property type="entry name" value="Hydrolase_4"/>
</dbReference>
<dbReference type="Pfam" id="PF12146">
    <property type="entry name" value="Hydrolase_4"/>
    <property type="match status" value="1"/>
</dbReference>
<keyword evidence="3" id="KW-1185">Reference proteome</keyword>
<dbReference type="InterPro" id="IPR029058">
    <property type="entry name" value="AB_hydrolase_fold"/>
</dbReference>
<dbReference type="EMBL" id="CP028923">
    <property type="protein sequence ID" value="QCK15968.1"/>
    <property type="molecule type" value="Genomic_DNA"/>
</dbReference>
<dbReference type="KEGG" id="fpf:DCC35_15080"/>
<gene>
    <name evidence="2" type="ORF">DCC35_15080</name>
</gene>
<feature type="domain" description="Serine aminopeptidase S33" evidence="1">
    <location>
        <begin position="74"/>
        <end position="162"/>
    </location>
</feature>
<dbReference type="PANTHER" id="PTHR43265:SF1">
    <property type="entry name" value="ESTERASE ESTD"/>
    <property type="match status" value="1"/>
</dbReference>
<accession>A0A4D7K9G4</accession>
<dbReference type="OrthoDB" id="9809549at2"/>
<organism evidence="2 3">
    <name type="scientific">Mangrovivirga cuniculi</name>
    <dbReference type="NCBI Taxonomy" id="2715131"/>
    <lineage>
        <taxon>Bacteria</taxon>
        <taxon>Pseudomonadati</taxon>
        <taxon>Bacteroidota</taxon>
        <taxon>Cytophagia</taxon>
        <taxon>Cytophagales</taxon>
        <taxon>Mangrovivirgaceae</taxon>
        <taxon>Mangrovivirga</taxon>
    </lineage>
</organism>
<name>A0A4D7K9G4_9BACT</name>
<proteinExistence type="predicted"/>
<dbReference type="RefSeq" id="WP_137091566.1">
    <property type="nucleotide sequence ID" value="NZ_CP028923.1"/>
</dbReference>
<evidence type="ECO:0000313" key="2">
    <source>
        <dbReference type="EMBL" id="QCK15968.1"/>
    </source>
</evidence>
<evidence type="ECO:0000259" key="1">
    <source>
        <dbReference type="Pfam" id="PF12146"/>
    </source>
</evidence>